<feature type="signal peptide" evidence="1">
    <location>
        <begin position="1"/>
        <end position="23"/>
    </location>
</feature>
<sequence length="146" mass="15461">MRHLTFKLLGFTIIGLLALPCHATPLPEGWQPLPLPTLSGSFLEHGQRGTAMLVQNPQQHTYGVAVAAEPASGATARIVKTFRAIAPNPPQLSLIKPGNYQPACHNGGDCAPRHIDSEAISVCFGEASCGIIYADGSAFREMAVTD</sequence>
<gene>
    <name evidence="2" type="ORF">SAMN05192549_107145</name>
</gene>
<dbReference type="EMBL" id="FRCX01000007">
    <property type="protein sequence ID" value="SHN31217.1"/>
    <property type="molecule type" value="Genomic_DNA"/>
</dbReference>
<dbReference type="STRING" id="551987.SAMN05192549_107145"/>
<feature type="chain" id="PRO_5009928842" evidence="1">
    <location>
        <begin position="24"/>
        <end position="146"/>
    </location>
</feature>
<name>A0A1M7QJ23_9BURK</name>
<dbReference type="RefSeq" id="WP_072786401.1">
    <property type="nucleotide sequence ID" value="NZ_FRCX01000007.1"/>
</dbReference>
<keyword evidence="3" id="KW-1185">Reference proteome</keyword>
<evidence type="ECO:0000313" key="2">
    <source>
        <dbReference type="EMBL" id="SHN31217.1"/>
    </source>
</evidence>
<keyword evidence="1" id="KW-0732">Signal</keyword>
<evidence type="ECO:0000256" key="1">
    <source>
        <dbReference type="SAM" id="SignalP"/>
    </source>
</evidence>
<dbReference type="OrthoDB" id="8778441at2"/>
<dbReference type="AlphaFoldDB" id="A0A1M7QJ23"/>
<accession>A0A1M7QJ23</accession>
<proteinExistence type="predicted"/>
<dbReference type="Proteomes" id="UP000184339">
    <property type="component" value="Unassembled WGS sequence"/>
</dbReference>
<reference evidence="3" key="1">
    <citation type="submission" date="2016-11" db="EMBL/GenBank/DDBJ databases">
        <authorList>
            <person name="Varghese N."/>
            <person name="Submissions S."/>
        </authorList>
    </citation>
    <scope>NUCLEOTIDE SEQUENCE [LARGE SCALE GENOMIC DNA]</scope>
    <source>
        <strain evidence="3">Sac-22</strain>
    </source>
</reference>
<evidence type="ECO:0000313" key="3">
    <source>
        <dbReference type="Proteomes" id="UP000184339"/>
    </source>
</evidence>
<protein>
    <submittedName>
        <fullName evidence="2">Uncharacterized protein</fullName>
    </submittedName>
</protein>
<organism evidence="2 3">
    <name type="scientific">Duganella sacchari</name>
    <dbReference type="NCBI Taxonomy" id="551987"/>
    <lineage>
        <taxon>Bacteria</taxon>
        <taxon>Pseudomonadati</taxon>
        <taxon>Pseudomonadota</taxon>
        <taxon>Betaproteobacteria</taxon>
        <taxon>Burkholderiales</taxon>
        <taxon>Oxalobacteraceae</taxon>
        <taxon>Telluria group</taxon>
        <taxon>Duganella</taxon>
    </lineage>
</organism>